<evidence type="ECO:0000256" key="1">
    <source>
        <dbReference type="SAM" id="SignalP"/>
    </source>
</evidence>
<accession>A0A2M4B285</accession>
<dbReference type="AlphaFoldDB" id="A0A2M4B285"/>
<organism evidence="2">
    <name type="scientific">Anopheles triannulatus</name>
    <dbReference type="NCBI Taxonomy" id="58253"/>
    <lineage>
        <taxon>Eukaryota</taxon>
        <taxon>Metazoa</taxon>
        <taxon>Ecdysozoa</taxon>
        <taxon>Arthropoda</taxon>
        <taxon>Hexapoda</taxon>
        <taxon>Insecta</taxon>
        <taxon>Pterygota</taxon>
        <taxon>Neoptera</taxon>
        <taxon>Endopterygota</taxon>
        <taxon>Diptera</taxon>
        <taxon>Nematocera</taxon>
        <taxon>Culicoidea</taxon>
        <taxon>Culicidae</taxon>
        <taxon>Anophelinae</taxon>
        <taxon>Anopheles</taxon>
    </lineage>
</organism>
<keyword evidence="1" id="KW-0732">Signal</keyword>
<feature type="signal peptide" evidence="1">
    <location>
        <begin position="1"/>
        <end position="24"/>
    </location>
</feature>
<reference evidence="2" key="1">
    <citation type="submission" date="2018-01" db="EMBL/GenBank/DDBJ databases">
        <title>An insight into the sialome of Amazonian anophelines.</title>
        <authorList>
            <person name="Ribeiro J.M."/>
            <person name="Scarpassa V."/>
            <person name="Calvo E."/>
        </authorList>
    </citation>
    <scope>NUCLEOTIDE SEQUENCE</scope>
    <source>
        <tissue evidence="2">Salivary glands</tissue>
    </source>
</reference>
<protein>
    <submittedName>
        <fullName evidence="2">Putative secreted protein</fullName>
    </submittedName>
</protein>
<feature type="chain" id="PRO_5014960511" evidence="1">
    <location>
        <begin position="25"/>
        <end position="97"/>
    </location>
</feature>
<sequence length="97" mass="10591">MGRLARSLVRWSFAFLGSYMWAMSLSSQQASVQGGVGLPSFNRNPPTPADRRYPAGMFQRQPGCQRGSPWLWCQASGASGRMATQRTALLLGRQGIA</sequence>
<dbReference type="EMBL" id="GGFK01013805">
    <property type="protein sequence ID" value="MBW47126.1"/>
    <property type="molecule type" value="Transcribed_RNA"/>
</dbReference>
<name>A0A2M4B285_9DIPT</name>
<proteinExistence type="predicted"/>
<evidence type="ECO:0000313" key="2">
    <source>
        <dbReference type="EMBL" id="MBW47126.1"/>
    </source>
</evidence>